<dbReference type="InterPro" id="IPR008979">
    <property type="entry name" value="Galactose-bd-like_sf"/>
</dbReference>
<dbReference type="Gene3D" id="3.30.457.10">
    <property type="entry name" value="Copper amine oxidase-like, N-terminal domain"/>
    <property type="match status" value="1"/>
</dbReference>
<keyword evidence="4" id="KW-1185">Reference proteome</keyword>
<protein>
    <submittedName>
        <fullName evidence="3">NPCBM/NEW2 domain-containing protein</fullName>
    </submittedName>
</protein>
<dbReference type="InterPro" id="IPR038637">
    <property type="entry name" value="NPCBM_sf"/>
</dbReference>
<dbReference type="SUPFAM" id="SSF55383">
    <property type="entry name" value="Copper amine oxidase, domain N"/>
    <property type="match status" value="1"/>
</dbReference>
<dbReference type="InterPro" id="IPR012854">
    <property type="entry name" value="Cu_amine_oxidase-like_N"/>
</dbReference>
<dbReference type="RefSeq" id="WP_366923909.1">
    <property type="nucleotide sequence ID" value="NZ_CP121694.1"/>
</dbReference>
<gene>
    <name evidence="3" type="ORF">MFMK1_000836</name>
</gene>
<proteinExistence type="predicted"/>
<feature type="domain" description="Glycosyl hydrolase family 98 putative carbohydrate-binding module" evidence="2">
    <location>
        <begin position="143"/>
        <end position="216"/>
    </location>
</feature>
<dbReference type="Gene3D" id="2.60.120.1060">
    <property type="entry name" value="NPCBM/NEW2 domain"/>
    <property type="match status" value="1"/>
</dbReference>
<dbReference type="KEGG" id="dbc:MFMK1_000836"/>
<feature type="domain" description="Copper amine oxidase-like N-terminal" evidence="1">
    <location>
        <begin position="51"/>
        <end position="88"/>
    </location>
</feature>
<accession>A0AAU0UPC2</accession>
<name>A0AAU0UPC2_9FIRM</name>
<dbReference type="InterPro" id="IPR036582">
    <property type="entry name" value="Mao_N_sf"/>
</dbReference>
<reference evidence="3 4" key="1">
    <citation type="submission" date="2023-04" db="EMBL/GenBank/DDBJ databases">
        <authorList>
            <person name="Hsu D."/>
        </authorList>
    </citation>
    <scope>NUCLEOTIDE SEQUENCE [LARGE SCALE GENOMIC DNA]</scope>
    <source>
        <strain evidence="3 4">MK1</strain>
    </source>
</reference>
<dbReference type="Proteomes" id="UP001329915">
    <property type="component" value="Chromosome"/>
</dbReference>
<organism evidence="3 4">
    <name type="scientific">Metallumcola ferriviriculae</name>
    <dbReference type="NCBI Taxonomy" id="3039180"/>
    <lineage>
        <taxon>Bacteria</taxon>
        <taxon>Bacillati</taxon>
        <taxon>Bacillota</taxon>
        <taxon>Clostridia</taxon>
        <taxon>Neomoorellales</taxon>
        <taxon>Desulfitibacteraceae</taxon>
        <taxon>Metallumcola</taxon>
    </lineage>
</organism>
<dbReference type="InterPro" id="IPR013222">
    <property type="entry name" value="Glyco_hyd_98_carb-bd"/>
</dbReference>
<evidence type="ECO:0000259" key="1">
    <source>
        <dbReference type="Pfam" id="PF07833"/>
    </source>
</evidence>
<evidence type="ECO:0000259" key="2">
    <source>
        <dbReference type="Pfam" id="PF08305"/>
    </source>
</evidence>
<dbReference type="SUPFAM" id="SSF49785">
    <property type="entry name" value="Galactose-binding domain-like"/>
    <property type="match status" value="1"/>
</dbReference>
<dbReference type="Pfam" id="PF08305">
    <property type="entry name" value="NPCBM"/>
    <property type="match status" value="1"/>
</dbReference>
<dbReference type="AlphaFoldDB" id="A0AAU0UPC2"/>
<dbReference type="Pfam" id="PF07833">
    <property type="entry name" value="Cu_amine_oxidN1"/>
    <property type="match status" value="1"/>
</dbReference>
<evidence type="ECO:0000313" key="3">
    <source>
        <dbReference type="EMBL" id="WRO21043.1"/>
    </source>
</evidence>
<sequence length="231" mass="25872">MIKQKAVLVFSILIAVVLLTGVAYSAGFTKNIEVTFYPLKYYFDGVQRQAPDGQSGFIYNGTTYVPLRFVSEALGKEVGWEGSSYSIYVGEQPGGEIVYLSDMRTLTSTKHDAEFVTSFKTNMGEQYYNAFWTYSYDGYIRSEYVVDGKYKKFQALLAPEEDWSSTRKEDNLGHLALYGDGKKIYESGPIPSDITTPIKVDVDLTGVLKLKVILESEELDGFGLIDAKLIK</sequence>
<evidence type="ECO:0000313" key="4">
    <source>
        <dbReference type="Proteomes" id="UP001329915"/>
    </source>
</evidence>
<dbReference type="EMBL" id="CP121694">
    <property type="protein sequence ID" value="WRO21043.1"/>
    <property type="molecule type" value="Genomic_DNA"/>
</dbReference>